<dbReference type="SMART" id="SM00939">
    <property type="entry name" value="PepX_C"/>
    <property type="match status" value="1"/>
</dbReference>
<dbReference type="SUPFAM" id="SSF53474">
    <property type="entry name" value="alpha/beta-Hydrolases"/>
    <property type="match status" value="1"/>
</dbReference>
<feature type="region of interest" description="Disordered" evidence="2">
    <location>
        <begin position="1"/>
        <end position="20"/>
    </location>
</feature>
<name>A0A1L7XJB6_9HELO</name>
<dbReference type="OrthoDB" id="2578740at2759"/>
<keyword evidence="5" id="KW-1185">Reference proteome</keyword>
<dbReference type="InterPro" id="IPR029058">
    <property type="entry name" value="AB_hydrolase_fold"/>
</dbReference>
<dbReference type="Gene3D" id="2.60.120.260">
    <property type="entry name" value="Galactose-binding domain-like"/>
    <property type="match status" value="1"/>
</dbReference>
<dbReference type="STRING" id="576137.A0A1L7XJB6"/>
<protein>
    <submittedName>
        <fullName evidence="4">Related to acyl esterases</fullName>
    </submittedName>
</protein>
<reference evidence="4 5" key="1">
    <citation type="submission" date="2016-03" db="EMBL/GenBank/DDBJ databases">
        <authorList>
            <person name="Ploux O."/>
        </authorList>
    </citation>
    <scope>NUCLEOTIDE SEQUENCE [LARGE SCALE GENOMIC DNA]</scope>
    <source>
        <strain evidence="4 5">UAMH 11012</strain>
    </source>
</reference>
<gene>
    <name evidence="4" type="ORF">PAC_15008</name>
</gene>
<dbReference type="NCBIfam" id="TIGR00976">
    <property type="entry name" value="CocE_NonD"/>
    <property type="match status" value="1"/>
</dbReference>
<dbReference type="Proteomes" id="UP000184330">
    <property type="component" value="Unassembled WGS sequence"/>
</dbReference>
<dbReference type="InterPro" id="IPR000383">
    <property type="entry name" value="Xaa-Pro-like_dom"/>
</dbReference>
<dbReference type="Gene3D" id="1.10.3020.20">
    <property type="match status" value="1"/>
</dbReference>
<organism evidence="4 5">
    <name type="scientific">Phialocephala subalpina</name>
    <dbReference type="NCBI Taxonomy" id="576137"/>
    <lineage>
        <taxon>Eukaryota</taxon>
        <taxon>Fungi</taxon>
        <taxon>Dikarya</taxon>
        <taxon>Ascomycota</taxon>
        <taxon>Pezizomycotina</taxon>
        <taxon>Leotiomycetes</taxon>
        <taxon>Helotiales</taxon>
        <taxon>Mollisiaceae</taxon>
        <taxon>Phialocephala</taxon>
        <taxon>Phialocephala fortinii species complex</taxon>
    </lineage>
</organism>
<dbReference type="InterPro" id="IPR008979">
    <property type="entry name" value="Galactose-bd-like_sf"/>
</dbReference>
<evidence type="ECO:0000256" key="1">
    <source>
        <dbReference type="ARBA" id="ARBA00022801"/>
    </source>
</evidence>
<feature type="compositionally biased region" description="Polar residues" evidence="2">
    <location>
        <begin position="1"/>
        <end position="10"/>
    </location>
</feature>
<dbReference type="EMBL" id="FJOG01000029">
    <property type="protein sequence ID" value="CZR65108.1"/>
    <property type="molecule type" value="Genomic_DNA"/>
</dbReference>
<sequence>MATTDQTLTPSPGAPGLPAKLKLQDRFPDILYRKLTPAPEHPHFNYNGFNPSTQVIEKGHERAPGRRSFPVEVIFERDITITMRDGIKLYADVFRPTNSDSVKVPALLPWSPYGKTGTGPQDYDFMAPFRAGIAKDATSGYEKFEAPDPAEWCQRGYAIVNVDARGAGHSEGDIAHWGDQVFPQNLSWQILMLTQDIKEAEDIYDVIEWCSRQSWCSRSVGMAGNSWLAISQVNFASRLSHPALKALAPWESYTDPYRDFVARGGRPHIAKFHKMIMDGFAGPNSVEDMVAMLATHPLYDDYWEAKRLPVENTANIPLYILASYSSMFHSRGSLETFKVAQTKSKWLRIHPYQEWYDLYRPEVTNDLQKYFDRFCKGIENGWEDSTPPVRLSLLGFDNSSPAKTVLERPENEYPLARQQLQTFYLDISNKTLNPEPVATKSSDSYKAHDLEASIDFVLRFDNPTELAGYSKVKLYLSCTEHDDMDVVVQIRKIDSKGKLLQHLNYPCPVPVEEVPDFNTAKTLGPQGFLRASHAVSLDPDSSCDVKPFYTHRLRSPIKPGTIVPLEIGIWPIGMVFAAGEGIMLRISGHDMCLPETGLCVLTEPEDENVGNHTIYTGGEYDSSLIIPIIPLV</sequence>
<dbReference type="PANTHER" id="PTHR43056">
    <property type="entry name" value="PEPTIDASE S9 PROLYL OLIGOPEPTIDASE"/>
    <property type="match status" value="1"/>
</dbReference>
<keyword evidence="1" id="KW-0378">Hydrolase</keyword>
<evidence type="ECO:0000313" key="5">
    <source>
        <dbReference type="Proteomes" id="UP000184330"/>
    </source>
</evidence>
<dbReference type="SUPFAM" id="SSF49785">
    <property type="entry name" value="Galactose-binding domain-like"/>
    <property type="match status" value="1"/>
</dbReference>
<evidence type="ECO:0000256" key="2">
    <source>
        <dbReference type="SAM" id="MobiDB-lite"/>
    </source>
</evidence>
<dbReference type="GO" id="GO:0008239">
    <property type="term" value="F:dipeptidyl-peptidase activity"/>
    <property type="evidence" value="ECO:0007669"/>
    <property type="project" value="InterPro"/>
</dbReference>
<feature type="domain" description="Xaa-Pro dipeptidyl-peptidase C-terminal" evidence="3">
    <location>
        <begin position="368"/>
        <end position="625"/>
    </location>
</feature>
<dbReference type="Pfam" id="PF08530">
    <property type="entry name" value="PepX_C"/>
    <property type="match status" value="1"/>
</dbReference>
<evidence type="ECO:0000313" key="4">
    <source>
        <dbReference type="EMBL" id="CZR65108.1"/>
    </source>
</evidence>
<dbReference type="Pfam" id="PF02129">
    <property type="entry name" value="Peptidase_S15"/>
    <property type="match status" value="1"/>
</dbReference>
<dbReference type="InterPro" id="IPR005674">
    <property type="entry name" value="CocE/Ser_esterase"/>
</dbReference>
<evidence type="ECO:0000259" key="3">
    <source>
        <dbReference type="SMART" id="SM00939"/>
    </source>
</evidence>
<accession>A0A1L7XJB6</accession>
<dbReference type="PANTHER" id="PTHR43056:SF10">
    <property type="entry name" value="COCE_NOND FAMILY, PUTATIVE (AFU_ORTHOLOGUE AFUA_7G00600)-RELATED"/>
    <property type="match status" value="1"/>
</dbReference>
<proteinExistence type="predicted"/>
<dbReference type="Gene3D" id="3.40.50.1820">
    <property type="entry name" value="alpha/beta hydrolase"/>
    <property type="match status" value="1"/>
</dbReference>
<dbReference type="InterPro" id="IPR013736">
    <property type="entry name" value="Xaa-Pro_dipept_C"/>
</dbReference>
<dbReference type="InterPro" id="IPR050585">
    <property type="entry name" value="Xaa-Pro_dipeptidyl-ppase/CocE"/>
</dbReference>
<dbReference type="AlphaFoldDB" id="A0A1L7XJB6"/>